<dbReference type="PROSITE" id="PS50279">
    <property type="entry name" value="BPTI_KUNITZ_2"/>
    <property type="match status" value="1"/>
</dbReference>
<dbReference type="SMART" id="SM00131">
    <property type="entry name" value="KU"/>
    <property type="match status" value="1"/>
</dbReference>
<evidence type="ECO:0000259" key="3">
    <source>
        <dbReference type="PROSITE" id="PS50279"/>
    </source>
</evidence>
<dbReference type="InterPro" id="IPR050098">
    <property type="entry name" value="TFPI/VKTCI-like"/>
</dbReference>
<feature type="domain" description="BPTI/Kunitz inhibitor" evidence="3">
    <location>
        <begin position="117"/>
        <end position="167"/>
    </location>
</feature>
<dbReference type="GO" id="GO:0004867">
    <property type="term" value="F:serine-type endopeptidase inhibitor activity"/>
    <property type="evidence" value="ECO:0007669"/>
    <property type="project" value="InterPro"/>
</dbReference>
<dbReference type="InterPro" id="IPR002223">
    <property type="entry name" value="Kunitz_BPTI"/>
</dbReference>
<feature type="region of interest" description="Disordered" evidence="2">
    <location>
        <begin position="15"/>
        <end position="50"/>
    </location>
</feature>
<dbReference type="PROSITE" id="PS00280">
    <property type="entry name" value="BPTI_KUNITZ_1"/>
    <property type="match status" value="1"/>
</dbReference>
<organism evidence="4 5">
    <name type="scientific">Anguilla anguilla</name>
    <name type="common">European freshwater eel</name>
    <name type="synonym">Muraena anguilla</name>
    <dbReference type="NCBI Taxonomy" id="7936"/>
    <lineage>
        <taxon>Eukaryota</taxon>
        <taxon>Metazoa</taxon>
        <taxon>Chordata</taxon>
        <taxon>Craniata</taxon>
        <taxon>Vertebrata</taxon>
        <taxon>Euteleostomi</taxon>
        <taxon>Actinopterygii</taxon>
        <taxon>Neopterygii</taxon>
        <taxon>Teleostei</taxon>
        <taxon>Anguilliformes</taxon>
        <taxon>Anguillidae</taxon>
        <taxon>Anguilla</taxon>
    </lineage>
</organism>
<gene>
    <name evidence="4" type="ORF">ANANG_G00223590</name>
</gene>
<evidence type="ECO:0000313" key="4">
    <source>
        <dbReference type="EMBL" id="KAG5838427.1"/>
    </source>
</evidence>
<protein>
    <recommendedName>
        <fullName evidence="3">BPTI/Kunitz inhibitor domain-containing protein</fullName>
    </recommendedName>
</protein>
<accession>A0A9D3LWT0</accession>
<reference evidence="4" key="1">
    <citation type="submission" date="2021-01" db="EMBL/GenBank/DDBJ databases">
        <title>A chromosome-scale assembly of European eel, Anguilla anguilla.</title>
        <authorList>
            <person name="Henkel C."/>
            <person name="Jong-Raadsen S.A."/>
            <person name="Dufour S."/>
            <person name="Weltzien F.-A."/>
            <person name="Palstra A.P."/>
            <person name="Pelster B."/>
            <person name="Spaink H.P."/>
            <person name="Van Den Thillart G.E."/>
            <person name="Jansen H."/>
            <person name="Zahm M."/>
            <person name="Klopp C."/>
            <person name="Cedric C."/>
            <person name="Louis A."/>
            <person name="Berthelot C."/>
            <person name="Parey E."/>
            <person name="Roest Crollius H."/>
            <person name="Montfort J."/>
            <person name="Robinson-Rechavi M."/>
            <person name="Bucao C."/>
            <person name="Bouchez O."/>
            <person name="Gislard M."/>
            <person name="Lluch J."/>
            <person name="Milhes M."/>
            <person name="Lampietro C."/>
            <person name="Lopez Roques C."/>
            <person name="Donnadieu C."/>
            <person name="Braasch I."/>
            <person name="Desvignes T."/>
            <person name="Postlethwait J."/>
            <person name="Bobe J."/>
            <person name="Guiguen Y."/>
            <person name="Dirks R."/>
        </authorList>
    </citation>
    <scope>NUCLEOTIDE SEQUENCE</scope>
    <source>
        <strain evidence="4">Tag_6206</strain>
        <tissue evidence="4">Liver</tissue>
    </source>
</reference>
<name>A0A9D3LWT0_ANGAN</name>
<keyword evidence="1" id="KW-1015">Disulfide bond</keyword>
<dbReference type="FunFam" id="4.10.410.10:FF:000020">
    <property type="entry name" value="Collagen, type VI, alpha 3"/>
    <property type="match status" value="1"/>
</dbReference>
<dbReference type="SUPFAM" id="SSF57362">
    <property type="entry name" value="BPTI-like"/>
    <property type="match status" value="1"/>
</dbReference>
<evidence type="ECO:0000256" key="2">
    <source>
        <dbReference type="SAM" id="MobiDB-lite"/>
    </source>
</evidence>
<comment type="caution">
    <text evidence="4">The sequence shown here is derived from an EMBL/GenBank/DDBJ whole genome shotgun (WGS) entry which is preliminary data.</text>
</comment>
<dbReference type="AlphaFoldDB" id="A0A9D3LWT0"/>
<dbReference type="Proteomes" id="UP001044222">
    <property type="component" value="Chromosome 12"/>
</dbReference>
<sequence length="181" mass="20146">MAQVHHYAPIHGLTHCGKPSSFVDSPPRSDSQSFRARPIPGWQVPQQGKEGRELRVVVNTNDPDYEHIFSIENYDDPLEEVIDFTPTAILNKGEASTVNPLQGVRPKREAPGAENACLLPLEEGSCLRYTIRWYFHALVGSCRPFIYSGCGGNGNRFLTKEECEEHCLGESTDSMSARVGR</sequence>
<dbReference type="CDD" id="cd22627">
    <property type="entry name" value="Kunitz_collagen_alpha1_VII"/>
    <property type="match status" value="1"/>
</dbReference>
<keyword evidence="5" id="KW-1185">Reference proteome</keyword>
<dbReference type="EMBL" id="JAFIRN010000012">
    <property type="protein sequence ID" value="KAG5838427.1"/>
    <property type="molecule type" value="Genomic_DNA"/>
</dbReference>
<dbReference type="Pfam" id="PF00014">
    <property type="entry name" value="Kunitz_BPTI"/>
    <property type="match status" value="1"/>
</dbReference>
<evidence type="ECO:0000313" key="5">
    <source>
        <dbReference type="Proteomes" id="UP001044222"/>
    </source>
</evidence>
<dbReference type="GO" id="GO:0005615">
    <property type="term" value="C:extracellular space"/>
    <property type="evidence" value="ECO:0007669"/>
    <property type="project" value="TreeGrafter"/>
</dbReference>
<dbReference type="PANTHER" id="PTHR10083">
    <property type="entry name" value="KUNITZ-TYPE PROTEASE INHIBITOR-RELATED"/>
    <property type="match status" value="1"/>
</dbReference>
<dbReference type="InterPro" id="IPR036880">
    <property type="entry name" value="Kunitz_BPTI_sf"/>
</dbReference>
<dbReference type="PRINTS" id="PR00759">
    <property type="entry name" value="BASICPTASE"/>
</dbReference>
<dbReference type="PANTHER" id="PTHR10083:SF375">
    <property type="entry name" value="BPTI_KUNITZ INHIBITOR DOMAIN-CONTAINING PROTEIN"/>
    <property type="match status" value="1"/>
</dbReference>
<proteinExistence type="predicted"/>
<evidence type="ECO:0000256" key="1">
    <source>
        <dbReference type="ARBA" id="ARBA00023157"/>
    </source>
</evidence>
<dbReference type="Gene3D" id="4.10.410.10">
    <property type="entry name" value="Pancreatic trypsin inhibitor Kunitz domain"/>
    <property type="match status" value="1"/>
</dbReference>
<dbReference type="InterPro" id="IPR020901">
    <property type="entry name" value="Prtase_inh_Kunz-CS"/>
</dbReference>